<dbReference type="Pfam" id="PF04410">
    <property type="entry name" value="Gar1"/>
    <property type="match status" value="1"/>
</dbReference>
<feature type="compositionally biased region" description="Low complexity" evidence="9">
    <location>
        <begin position="239"/>
        <end position="249"/>
    </location>
</feature>
<evidence type="ECO:0000256" key="9">
    <source>
        <dbReference type="SAM" id="MobiDB-lite"/>
    </source>
</evidence>
<gene>
    <name evidence="10" type="ORF">Fmac_029635</name>
</gene>
<proteinExistence type="inferred from homology"/>
<feature type="compositionally biased region" description="Basic and acidic residues" evidence="9">
    <location>
        <begin position="208"/>
        <end position="220"/>
    </location>
</feature>
<evidence type="ECO:0000256" key="8">
    <source>
        <dbReference type="ARBA" id="ARBA00023242"/>
    </source>
</evidence>
<name>A0ABD1LAX0_9FABA</name>
<dbReference type="GO" id="GO:0003723">
    <property type="term" value="F:RNA binding"/>
    <property type="evidence" value="ECO:0007669"/>
    <property type="project" value="UniProtKB-KW"/>
</dbReference>
<comment type="caution">
    <text evidence="10">The sequence shown here is derived from an EMBL/GenBank/DDBJ whole genome shotgun (WGS) entry which is preliminary data.</text>
</comment>
<dbReference type="Proteomes" id="UP001603857">
    <property type="component" value="Unassembled WGS sequence"/>
</dbReference>
<dbReference type="PANTHER" id="PTHR31633">
    <property type="entry name" value="H/ACA RIBONUCLEOPROTEIN COMPLEX NON-CORE SUBUNIT NAF1"/>
    <property type="match status" value="1"/>
</dbReference>
<dbReference type="FunFam" id="2.40.10.230:FF:000002">
    <property type="entry name" value="H/ACA ribonucleoprotein complex non-core subunit NAF1"/>
    <property type="match status" value="1"/>
</dbReference>
<dbReference type="AlphaFoldDB" id="A0ABD1LAX0"/>
<dbReference type="EMBL" id="JBGMDY010000010">
    <property type="protein sequence ID" value="KAL2320666.1"/>
    <property type="molecule type" value="Genomic_DNA"/>
</dbReference>
<dbReference type="InterPro" id="IPR040309">
    <property type="entry name" value="Naf1"/>
</dbReference>
<evidence type="ECO:0000256" key="5">
    <source>
        <dbReference type="ARBA" id="ARBA00022552"/>
    </source>
</evidence>
<evidence type="ECO:0000256" key="3">
    <source>
        <dbReference type="ARBA" id="ARBA00021438"/>
    </source>
</evidence>
<keyword evidence="4" id="KW-0690">Ribosome biogenesis</keyword>
<keyword evidence="6" id="KW-0597">Phosphoprotein</keyword>
<feature type="region of interest" description="Disordered" evidence="9">
    <location>
        <begin position="198"/>
        <end position="306"/>
    </location>
</feature>
<dbReference type="Gene3D" id="2.40.10.230">
    <property type="entry name" value="Probable tRNA pseudouridine synthase domain"/>
    <property type="match status" value="1"/>
</dbReference>
<accession>A0ABD1LAX0</accession>
<organism evidence="10 11">
    <name type="scientific">Flemingia macrophylla</name>
    <dbReference type="NCBI Taxonomy" id="520843"/>
    <lineage>
        <taxon>Eukaryota</taxon>
        <taxon>Viridiplantae</taxon>
        <taxon>Streptophyta</taxon>
        <taxon>Embryophyta</taxon>
        <taxon>Tracheophyta</taxon>
        <taxon>Spermatophyta</taxon>
        <taxon>Magnoliopsida</taxon>
        <taxon>eudicotyledons</taxon>
        <taxon>Gunneridae</taxon>
        <taxon>Pentapetalae</taxon>
        <taxon>rosids</taxon>
        <taxon>fabids</taxon>
        <taxon>Fabales</taxon>
        <taxon>Fabaceae</taxon>
        <taxon>Papilionoideae</taxon>
        <taxon>50 kb inversion clade</taxon>
        <taxon>NPAAA clade</taxon>
        <taxon>indigoferoid/millettioid clade</taxon>
        <taxon>Phaseoleae</taxon>
        <taxon>Flemingia</taxon>
    </lineage>
</organism>
<dbReference type="InterPro" id="IPR009000">
    <property type="entry name" value="Transl_B-barrel_sf"/>
</dbReference>
<keyword evidence="7" id="KW-0694">RNA-binding</keyword>
<feature type="region of interest" description="Disordered" evidence="9">
    <location>
        <begin position="418"/>
        <end position="468"/>
    </location>
</feature>
<dbReference type="InterPro" id="IPR038664">
    <property type="entry name" value="Gar1/Naf1_Cbf5-bd_sf"/>
</dbReference>
<keyword evidence="8" id="KW-0539">Nucleus</keyword>
<comment type="subcellular location">
    <subcellularLocation>
        <location evidence="1">Nucleus</location>
    </subcellularLocation>
</comment>
<dbReference type="GO" id="GO:0005634">
    <property type="term" value="C:nucleus"/>
    <property type="evidence" value="ECO:0007669"/>
    <property type="project" value="UniProtKB-SubCell"/>
</dbReference>
<feature type="compositionally biased region" description="Acidic residues" evidence="9">
    <location>
        <begin position="225"/>
        <end position="238"/>
    </location>
</feature>
<evidence type="ECO:0000313" key="11">
    <source>
        <dbReference type="Proteomes" id="UP001603857"/>
    </source>
</evidence>
<evidence type="ECO:0000256" key="2">
    <source>
        <dbReference type="ARBA" id="ARBA00009801"/>
    </source>
</evidence>
<feature type="compositionally biased region" description="Acidic residues" evidence="9">
    <location>
        <begin position="280"/>
        <end position="291"/>
    </location>
</feature>
<dbReference type="InterPro" id="IPR007504">
    <property type="entry name" value="H/ACA_rnp_Gar1/Naf1"/>
</dbReference>
<keyword evidence="5" id="KW-0698">rRNA processing</keyword>
<keyword evidence="11" id="KW-1185">Reference proteome</keyword>
<evidence type="ECO:0000256" key="4">
    <source>
        <dbReference type="ARBA" id="ARBA00022517"/>
    </source>
</evidence>
<evidence type="ECO:0000256" key="1">
    <source>
        <dbReference type="ARBA" id="ARBA00004123"/>
    </source>
</evidence>
<reference evidence="10 11" key="1">
    <citation type="submission" date="2024-08" db="EMBL/GenBank/DDBJ databases">
        <title>Insights into the chromosomal genome structure of Flemingia macrophylla.</title>
        <authorList>
            <person name="Ding Y."/>
            <person name="Zhao Y."/>
            <person name="Bi W."/>
            <person name="Wu M."/>
            <person name="Zhao G."/>
            <person name="Gong Y."/>
            <person name="Li W."/>
            <person name="Zhang P."/>
        </authorList>
    </citation>
    <scope>NUCLEOTIDE SEQUENCE [LARGE SCALE GENOMIC DNA]</scope>
    <source>
        <strain evidence="10">DYQJB</strain>
        <tissue evidence="10">Leaf</tissue>
    </source>
</reference>
<evidence type="ECO:0000313" key="10">
    <source>
        <dbReference type="EMBL" id="KAL2320666.1"/>
    </source>
</evidence>
<feature type="compositionally biased region" description="Acidic residues" evidence="9">
    <location>
        <begin position="423"/>
        <end position="436"/>
    </location>
</feature>
<dbReference type="SUPFAM" id="SSF50447">
    <property type="entry name" value="Translation proteins"/>
    <property type="match status" value="1"/>
</dbReference>
<feature type="region of interest" description="Disordered" evidence="9">
    <location>
        <begin position="629"/>
        <end position="662"/>
    </location>
</feature>
<evidence type="ECO:0000256" key="7">
    <source>
        <dbReference type="ARBA" id="ARBA00022884"/>
    </source>
</evidence>
<sequence length="662" mass="71438">MASQHENGSFIDPNPIGVEPHDAVVEKFETLGCEVPIEEAVDNIALKGSSPSVEENGYKDAVVEKFETLGCDVPIEEAVDNIALKGSSPSVEENGDKDAVVEKFETLGCDVPIEEAVDNIVLKGSSPSVKQNGDKDAVVEKFETLGCDVPIEEAVDNIALKGSSPSVKQNGDKDAVVEKFETLGCDVPIEEAVDNIILKGSSPSIEENGDKNDSESKSESQSESSESESENSESESSSDSESGTSSSISDSDDEDNDDVEFEEGEVNGSDEEKMVSWSMVDDDGDEEDGDDVGGPIKSKNELQNLPPVPSVDATLEPHHQMLPVGIVTSLVGARVIVEGLEKHDPLNEGSVLWLTESRKPLGLVDEIFGPVKNPFYIVRYNSESEVPNGIHEGTLISFVPEFADHVLNNKDLYRKGYDASGANDEELSDEMEFSDDEKEREYKLMQQTTKRGGNDQNNGNRKKNRKKILPGQHAAPMLVNGNRPPFSGLGQSLMRGTTTVPPFPYSNAASNFATNGVWINGTTFPQQPQSSGMLPNGFPANGMPWYPENTHNQMPMAGVPFQQQLHPNHGSLSTTMQPGMQSNMLGQSIYATGLGQNQMTFGMGSPFPQMLPPIFTAQQAFPSTELYSNIISGGPPQFHPRPSGDRGRKTFHGASGRGGRPA</sequence>
<protein>
    <recommendedName>
        <fullName evidence="3">H/ACA ribonucleoprotein complex non-core subunit NAF1</fullName>
    </recommendedName>
</protein>
<feature type="compositionally biased region" description="Acidic residues" evidence="9">
    <location>
        <begin position="250"/>
        <end position="269"/>
    </location>
</feature>
<dbReference type="GO" id="GO:0006364">
    <property type="term" value="P:rRNA processing"/>
    <property type="evidence" value="ECO:0007669"/>
    <property type="project" value="UniProtKB-KW"/>
</dbReference>
<feature type="compositionally biased region" description="Low complexity" evidence="9">
    <location>
        <begin position="450"/>
        <end position="459"/>
    </location>
</feature>
<comment type="similarity">
    <text evidence="2">Belongs to the NAF1 family.</text>
</comment>
<dbReference type="PANTHER" id="PTHR31633:SF1">
    <property type="entry name" value="H_ACA RIBONUCLEOPROTEIN COMPLEX NON-CORE SUBUNIT NAF1"/>
    <property type="match status" value="1"/>
</dbReference>
<evidence type="ECO:0000256" key="6">
    <source>
        <dbReference type="ARBA" id="ARBA00022553"/>
    </source>
</evidence>